<dbReference type="Pfam" id="PF25209">
    <property type="entry name" value="Phage_capsid_4"/>
    <property type="match status" value="1"/>
</dbReference>
<accession>A8SB57</accession>
<comment type="caution">
    <text evidence="1">The sequence shown here is derived from an EMBL/GenBank/DDBJ whole genome shotgun (WGS) entry which is preliminary data.</text>
</comment>
<dbReference type="HOGENOM" id="CLU_024622_2_0_9"/>
<evidence type="ECO:0008006" key="3">
    <source>
        <dbReference type="Google" id="ProtNLM"/>
    </source>
</evidence>
<dbReference type="Proteomes" id="UP000005945">
    <property type="component" value="Unassembled WGS sequence"/>
</dbReference>
<dbReference type="EMBL" id="ABED02000025">
    <property type="protein sequence ID" value="EDP21749.1"/>
    <property type="molecule type" value="Genomic_DNA"/>
</dbReference>
<organism evidence="1 2">
    <name type="scientific">Faecalibacterium prausnitzii M21/2</name>
    <dbReference type="NCBI Taxonomy" id="411485"/>
    <lineage>
        <taxon>Bacteria</taxon>
        <taxon>Bacillati</taxon>
        <taxon>Bacillota</taxon>
        <taxon>Clostridia</taxon>
        <taxon>Eubacteriales</taxon>
        <taxon>Oscillospiraceae</taxon>
        <taxon>Faecalibacterium</taxon>
    </lineage>
</organism>
<gene>
    <name evidence="1" type="ORF">FAEPRAM212_01570</name>
</gene>
<dbReference type="RefSeq" id="WP_005923733.1">
    <property type="nucleotide sequence ID" value="NZ_DS483500.1"/>
</dbReference>
<name>A8SB57_9FIRM</name>
<dbReference type="GeneID" id="75068350"/>
<protein>
    <recommendedName>
        <fullName evidence="3">Bacteriophage Mu GpT domain-containing protein</fullName>
    </recommendedName>
</protein>
<proteinExistence type="predicted"/>
<dbReference type="AlphaFoldDB" id="A8SB57"/>
<evidence type="ECO:0000313" key="1">
    <source>
        <dbReference type="EMBL" id="EDP21749.1"/>
    </source>
</evidence>
<sequence length="501" mass="55655">MNKRELMQQKMQRQQAILTAARTAGRDMTEDEAREFNALQADIEELRPQVEAEAEAERQAQIEAARTAERQRVTDITAICRSFNADPQQYITGGQTIDQVRAAILDDMVKNGAPARTGVRVTADEQDKFRAAAADGLMIRSGNTPAQAADGARELAGMRLRDLAIECLTRESGKSASEYLRMSDDDIYTELARAFHNPSAAFPAIMDQAINKSIVHMYSHVPTTFEKITRKGTLRDFKRTDGHNYLIGGVGELLLVPENGELKADTHQEATLPQRKLDTYGRQFSMSRQAFINDDIGFLSEVPGLYAAKSKKQINKAVYSILYGNGTIYDGKTFFHNDHKNLMSTASAPSAAAIQSMIQRLQIQEDQFGEAINLTPRTLVVPVGYGFTLQTIFGSPTIQTAENTQAVNPLYNYRYPIEIVEDATLNVLAGTNACPWFLGAGKDETAGIQVDYLNGQETPTFRRSETTGQLGFVWDIWLDWGITVMDYRSFVKNPGVKLPTL</sequence>
<reference evidence="1 2" key="1">
    <citation type="submission" date="2007-09" db="EMBL/GenBank/DDBJ databases">
        <title>Draft genome sequence of Faecalibacterium prausnitzii M21/2.</title>
        <authorList>
            <person name="Sudarsanam P."/>
            <person name="Ley R."/>
            <person name="Guruge J."/>
            <person name="Turnbaugh P.J."/>
            <person name="Mahowald M."/>
            <person name="Liep D."/>
            <person name="Gordon J."/>
        </authorList>
    </citation>
    <scope>NUCLEOTIDE SEQUENCE [LARGE SCALE GENOMIC DNA]</scope>
    <source>
        <strain evidence="1 2">M21/2</strain>
    </source>
</reference>
<reference evidence="1 2" key="2">
    <citation type="submission" date="2007-09" db="EMBL/GenBank/DDBJ databases">
        <authorList>
            <person name="Fulton L."/>
            <person name="Clifton S."/>
            <person name="Fulton B."/>
            <person name="Xu J."/>
            <person name="Minx P."/>
            <person name="Pepin K.H."/>
            <person name="Johnson M."/>
            <person name="Thiruvilangam P."/>
            <person name="Bhonagiri V."/>
            <person name="Nash W.E."/>
            <person name="Mardis E.R."/>
            <person name="Wilson R.K."/>
        </authorList>
    </citation>
    <scope>NUCLEOTIDE SEQUENCE [LARGE SCALE GENOMIC DNA]</scope>
    <source>
        <strain evidence="1 2">M21/2</strain>
    </source>
</reference>
<evidence type="ECO:0000313" key="2">
    <source>
        <dbReference type="Proteomes" id="UP000005945"/>
    </source>
</evidence>